<dbReference type="PANTHER" id="PTHR35191">
    <property type="entry name" value="PROPHAGE SIDE TAIL FIBER PROTEIN HOMOLOG STFQ-RELATED"/>
    <property type="match status" value="1"/>
</dbReference>
<gene>
    <name evidence="1" type="ORF">H2136_23385</name>
</gene>
<dbReference type="AlphaFoldDB" id="A0A8I0E594"/>
<dbReference type="SUPFAM" id="SSF88874">
    <property type="entry name" value="Receptor-binding domain of short tail fibre protein gp12"/>
    <property type="match status" value="1"/>
</dbReference>
<dbReference type="InterPro" id="IPR037053">
    <property type="entry name" value="Phage_tail_collar_dom_sf"/>
</dbReference>
<dbReference type="Pfam" id="PF07484">
    <property type="entry name" value="Collar"/>
    <property type="match status" value="1"/>
</dbReference>
<name>A0A8I0E594_AERHY</name>
<sequence length="162" mass="16949">MQSIAFSAYPVGSPIPWPTAVPPTGFLAMTGQSFSSTTYPRLALAYPTLVLPDMRAEFIRGWDGGRGVDPSRVLLSSQGDAIRNIPASFDIHGENSNGDPVGSAIGAFSYEAGTGGSSPTFSVLTGTPKNNGRVTFSAASVVPVASENRPRNIPFNFIVRAA</sequence>
<dbReference type="InterPro" id="IPR051934">
    <property type="entry name" value="Phage_Tail_Fiber_Structural"/>
</dbReference>
<comment type="caution">
    <text evidence="1">The sequence shown here is derived from an EMBL/GenBank/DDBJ whole genome shotgun (WGS) entry which is preliminary data.</text>
</comment>
<dbReference type="Gene3D" id="3.90.1340.10">
    <property type="entry name" value="Phage tail collar domain"/>
    <property type="match status" value="1"/>
</dbReference>
<reference evidence="1" key="1">
    <citation type="submission" date="2020-07" db="EMBL/GenBank/DDBJ databases">
        <title>Carbapenem Resistant Aeromonas hydrophila Carrying blacphA7 Isolated from Two Solid Organ Transplant Patients.</title>
        <authorList>
            <person name="Hilt E."/>
            <person name="Fitzwater S.P."/>
            <person name="Ward K."/>
            <person name="De St Maurice A."/>
            <person name="Chandrasekaran S."/>
            <person name="Garner O.B."/>
            <person name="Yang S."/>
        </authorList>
    </citation>
    <scope>NUCLEOTIDE SEQUENCE</scope>
    <source>
        <strain evidence="1">B-1</strain>
    </source>
</reference>
<protein>
    <submittedName>
        <fullName evidence="1">Tail fiber protein</fullName>
    </submittedName>
</protein>
<evidence type="ECO:0000313" key="1">
    <source>
        <dbReference type="EMBL" id="MBC8674473.1"/>
    </source>
</evidence>
<dbReference type="PANTHER" id="PTHR35191:SF1">
    <property type="entry name" value="PROPHAGE SIDE TAIL FIBER PROTEIN HOMOLOG STFQ-RELATED"/>
    <property type="match status" value="1"/>
</dbReference>
<organism evidence="1">
    <name type="scientific">Aeromonas hydrophila</name>
    <dbReference type="NCBI Taxonomy" id="644"/>
    <lineage>
        <taxon>Bacteria</taxon>
        <taxon>Pseudomonadati</taxon>
        <taxon>Pseudomonadota</taxon>
        <taxon>Gammaproteobacteria</taxon>
        <taxon>Aeromonadales</taxon>
        <taxon>Aeromonadaceae</taxon>
        <taxon>Aeromonas</taxon>
    </lineage>
</organism>
<dbReference type="EMBL" id="JACLAN010000020">
    <property type="protein sequence ID" value="MBC8674473.1"/>
    <property type="molecule type" value="Genomic_DNA"/>
</dbReference>
<dbReference type="InterPro" id="IPR011083">
    <property type="entry name" value="Phage_tail_collar_dom"/>
</dbReference>
<proteinExistence type="predicted"/>
<accession>A0A8I0E594</accession>